<evidence type="ECO:0000256" key="7">
    <source>
        <dbReference type="ARBA" id="ARBA00022553"/>
    </source>
</evidence>
<dbReference type="GO" id="GO:0015031">
    <property type="term" value="P:protein transport"/>
    <property type="evidence" value="ECO:0007669"/>
    <property type="project" value="UniProtKB-KW"/>
</dbReference>
<evidence type="ECO:0000256" key="9">
    <source>
        <dbReference type="ARBA" id="ARBA00022685"/>
    </source>
</evidence>
<accession>A0A8W8J2M6</accession>
<dbReference type="GO" id="GO:0031419">
    <property type="term" value="F:cobalamin binding"/>
    <property type="evidence" value="ECO:0007669"/>
    <property type="project" value="UniProtKB-KW"/>
</dbReference>
<dbReference type="GO" id="GO:0008203">
    <property type="term" value="P:cholesterol metabolic process"/>
    <property type="evidence" value="ECO:0007669"/>
    <property type="project" value="UniProtKB-KW"/>
</dbReference>
<evidence type="ECO:0000256" key="13">
    <source>
        <dbReference type="ARBA" id="ARBA00022927"/>
    </source>
</evidence>
<dbReference type="GO" id="GO:0005765">
    <property type="term" value="C:lysosomal membrane"/>
    <property type="evidence" value="ECO:0007669"/>
    <property type="project" value="UniProtKB-SubCell"/>
</dbReference>
<evidence type="ECO:0000256" key="14">
    <source>
        <dbReference type="ARBA" id="ARBA00023098"/>
    </source>
</evidence>
<keyword evidence="18" id="KW-0753">Steroid metabolism</keyword>
<dbReference type="AlphaFoldDB" id="A0A8W8J2M6"/>
<evidence type="ECO:0000313" key="30">
    <source>
        <dbReference type="EnsemblMetazoa" id="G16797.1:cds"/>
    </source>
</evidence>
<dbReference type="OMA" id="DFEMATS"/>
<feature type="chain" id="PRO_5036499236" description="Cubilin" evidence="27">
    <location>
        <begin position="20"/>
        <end position="354"/>
    </location>
</feature>
<comment type="caution">
    <text evidence="25">Lacks conserved residue(s) required for the propagation of feature annotation.</text>
</comment>
<dbReference type="GO" id="GO:0005509">
    <property type="term" value="F:calcium ion binding"/>
    <property type="evidence" value="ECO:0007669"/>
    <property type="project" value="InterPro"/>
</dbReference>
<comment type="function">
    <text evidence="23">Endocytic receptor which plays a role in lipoprotein, vitamin and iron metabolism by facilitating their uptake. Acts together with LRP2 to mediate endocytosis of high-density lipoproteins, GC, hemoglobin, ALB, TF and SCGB1A1. Acts together with AMN to mediate endocytosis of the CBLIF-cobalamin complex. Binds to ALB, MB, Kappa and lambda-light chains, TF, hemoglobin, GC, SCGB1A1, APOA1, high density lipoprotein, and the CBLIF-cobalamin complex. Ligand binding requires calcium. Serves as important transporter in several absorptive epithelia, including intestine, renal proximal tubules and embryonic yolk sac. May play an important role in the development of the peri-implantation embryo through internalization of APOA1 and cholesterol. Binds to LGALS3 at the maternal-fetal interface.</text>
</comment>
<evidence type="ECO:0000256" key="20">
    <source>
        <dbReference type="ARBA" id="ARBA00023285"/>
    </source>
</evidence>
<evidence type="ECO:0000256" key="24">
    <source>
        <dbReference type="ARBA" id="ARBA00049703"/>
    </source>
</evidence>
<evidence type="ECO:0000256" key="3">
    <source>
        <dbReference type="ARBA" id="ARBA00022448"/>
    </source>
</evidence>
<evidence type="ECO:0000256" key="21">
    <source>
        <dbReference type="ARBA" id="ARBA00023765"/>
    </source>
</evidence>
<keyword evidence="4" id="KW-1003">Cell membrane</keyword>
<keyword evidence="7" id="KW-0597">Phosphoprotein</keyword>
<dbReference type="CDD" id="cd00054">
    <property type="entry name" value="EGF_CA"/>
    <property type="match status" value="1"/>
</dbReference>
<evidence type="ECO:0000256" key="10">
    <source>
        <dbReference type="ARBA" id="ARBA00022729"/>
    </source>
</evidence>
<evidence type="ECO:0000256" key="25">
    <source>
        <dbReference type="PROSITE-ProRule" id="PRU00076"/>
    </source>
</evidence>
<evidence type="ECO:0000256" key="26">
    <source>
        <dbReference type="SAM" id="Phobius"/>
    </source>
</evidence>
<organism evidence="30 31">
    <name type="scientific">Magallana gigas</name>
    <name type="common">Pacific oyster</name>
    <name type="synonym">Crassostrea gigas</name>
    <dbReference type="NCBI Taxonomy" id="29159"/>
    <lineage>
        <taxon>Eukaryota</taxon>
        <taxon>Metazoa</taxon>
        <taxon>Spiralia</taxon>
        <taxon>Lophotrochozoa</taxon>
        <taxon>Mollusca</taxon>
        <taxon>Bivalvia</taxon>
        <taxon>Autobranchia</taxon>
        <taxon>Pteriomorphia</taxon>
        <taxon>Ostreida</taxon>
        <taxon>Ostreoidea</taxon>
        <taxon>Ostreidae</taxon>
        <taxon>Magallana</taxon>
    </lineage>
</organism>
<evidence type="ECO:0000256" key="27">
    <source>
        <dbReference type="SAM" id="SignalP"/>
    </source>
</evidence>
<evidence type="ECO:0000256" key="4">
    <source>
        <dbReference type="ARBA" id="ARBA00022475"/>
    </source>
</evidence>
<evidence type="ECO:0000256" key="5">
    <source>
        <dbReference type="ARBA" id="ARBA00022536"/>
    </source>
</evidence>
<evidence type="ECO:0000256" key="12">
    <source>
        <dbReference type="ARBA" id="ARBA00022753"/>
    </source>
</evidence>
<dbReference type="PROSITE" id="PS01186">
    <property type="entry name" value="EGF_2"/>
    <property type="match status" value="1"/>
</dbReference>
<evidence type="ECO:0000256" key="8">
    <source>
        <dbReference type="ARBA" id="ARBA00022628"/>
    </source>
</evidence>
<dbReference type="InterPro" id="IPR024731">
    <property type="entry name" value="NELL2-like_EGF"/>
</dbReference>
<sequence>MQYCPILLLISISWTCVHCILPTDLVCPNSGSEILIDGIGMESQKFRFPAVGTIGFPASFVCKWTFKAQPGLQLLLQIRGATIEDGETIEVIDTNNDVLLEESGPKTGLDFEMATSTGDSLTVRLTTDSSTGTTEEMFINVIAGTDSGICPGTTILSASDTTQSLTSSNFPEQYGKNEECDVTIFAGKGKAVNYTFEFTNMEEFVPSRRRRTCYDTIEVFDGSSTDNTLFDSCDPFFPQNFGLSSGQSLRVRYKTGALFEEHGFLLRYKQQDVDECAAEPGPCSEDATCINTDGSFQCVCKSGFTGDGVQCEATTPVIRKFIVPLVASSVGAGLTGAGLLFTLYVLASAAGNSL</sequence>
<reference evidence="30" key="1">
    <citation type="submission" date="2022-08" db="UniProtKB">
        <authorList>
            <consortium name="EnsemblMetazoa"/>
        </authorList>
    </citation>
    <scope>IDENTIFICATION</scope>
    <source>
        <strain evidence="30">05x7-T-G4-1.051#20</strain>
    </source>
</reference>
<dbReference type="FunFam" id="2.10.25.10:FF:000653">
    <property type="entry name" value="Putative Fibrillin-1"/>
    <property type="match status" value="1"/>
</dbReference>
<evidence type="ECO:0000256" key="18">
    <source>
        <dbReference type="ARBA" id="ARBA00023221"/>
    </source>
</evidence>
<dbReference type="InterPro" id="IPR018097">
    <property type="entry name" value="EGF_Ca-bd_CS"/>
</dbReference>
<proteinExistence type="predicted"/>
<keyword evidence="31" id="KW-1185">Reference proteome</keyword>
<evidence type="ECO:0000313" key="31">
    <source>
        <dbReference type="Proteomes" id="UP000005408"/>
    </source>
</evidence>
<dbReference type="SMART" id="SM00179">
    <property type="entry name" value="EGF_CA"/>
    <property type="match status" value="1"/>
</dbReference>
<evidence type="ECO:0000259" key="29">
    <source>
        <dbReference type="PROSITE" id="PS50026"/>
    </source>
</evidence>
<dbReference type="EnsemblMetazoa" id="G16797.1">
    <property type="protein sequence ID" value="G16797.1:cds"/>
    <property type="gene ID" value="G16797"/>
</dbReference>
<feature type="transmembrane region" description="Helical" evidence="26">
    <location>
        <begin position="321"/>
        <end position="347"/>
    </location>
</feature>
<keyword evidence="15 26" id="KW-0472">Membrane</keyword>
<dbReference type="PROSITE" id="PS00010">
    <property type="entry name" value="ASX_HYDROXYL"/>
    <property type="match status" value="1"/>
</dbReference>
<keyword evidence="6" id="KW-0153">Cholesterol metabolism</keyword>
<dbReference type="InterPro" id="IPR000152">
    <property type="entry name" value="EGF-type_Asp/Asn_hydroxyl_site"/>
</dbReference>
<protein>
    <recommendedName>
        <fullName evidence="22">Cubilin</fullName>
    </recommendedName>
</protein>
<dbReference type="SUPFAM" id="SSF57196">
    <property type="entry name" value="EGF/Laminin"/>
    <property type="match status" value="1"/>
</dbReference>
<dbReference type="InterPro" id="IPR035914">
    <property type="entry name" value="Sperma_CUB_dom_sf"/>
</dbReference>
<evidence type="ECO:0000256" key="11">
    <source>
        <dbReference type="ARBA" id="ARBA00022737"/>
    </source>
</evidence>
<evidence type="ECO:0000256" key="2">
    <source>
        <dbReference type="ARBA" id="ARBA00004202"/>
    </source>
</evidence>
<keyword evidence="19" id="KW-0458">Lysosome</keyword>
<name>A0A8W8J2M6_MAGGI</name>
<dbReference type="SMART" id="SM00042">
    <property type="entry name" value="CUB"/>
    <property type="match status" value="1"/>
</dbReference>
<evidence type="ECO:0000256" key="23">
    <source>
        <dbReference type="ARBA" id="ARBA00049611"/>
    </source>
</evidence>
<keyword evidence="9" id="KW-0165">Cleavage on pair of basic residues</keyword>
<dbReference type="GO" id="GO:0005768">
    <property type="term" value="C:endosome"/>
    <property type="evidence" value="ECO:0007669"/>
    <property type="project" value="UniProtKB-SubCell"/>
</dbReference>
<dbReference type="SMART" id="SM00181">
    <property type="entry name" value="EGF"/>
    <property type="match status" value="1"/>
</dbReference>
<keyword evidence="12" id="KW-0967">Endosome</keyword>
<dbReference type="Pfam" id="PF12947">
    <property type="entry name" value="EGF_3"/>
    <property type="match status" value="1"/>
</dbReference>
<dbReference type="PROSITE" id="PS01187">
    <property type="entry name" value="EGF_CA"/>
    <property type="match status" value="1"/>
</dbReference>
<evidence type="ECO:0000259" key="28">
    <source>
        <dbReference type="PROSITE" id="PS01180"/>
    </source>
</evidence>
<dbReference type="Pfam" id="PF00431">
    <property type="entry name" value="CUB"/>
    <property type="match status" value="1"/>
</dbReference>
<dbReference type="InterPro" id="IPR000859">
    <property type="entry name" value="CUB_dom"/>
</dbReference>
<keyword evidence="13" id="KW-0653">Protein transport</keyword>
<dbReference type="InterPro" id="IPR001881">
    <property type="entry name" value="EGF-like_Ca-bd_dom"/>
</dbReference>
<comment type="subcellular location">
    <subcellularLocation>
        <location evidence="2">Cell membrane</location>
        <topology evidence="2">Peripheral membrane protein</topology>
    </subcellularLocation>
    <subcellularLocation>
        <location evidence="1">Endosome</location>
    </subcellularLocation>
    <subcellularLocation>
        <location evidence="21">Lysosome membrane</location>
        <topology evidence="21">Peripheral membrane protein</topology>
    </subcellularLocation>
</comment>
<keyword evidence="26" id="KW-0812">Transmembrane</keyword>
<keyword evidence="10 27" id="KW-0732">Signal</keyword>
<keyword evidence="20" id="KW-0170">Cobalt</keyword>
<dbReference type="SMR" id="A0A8W8J2M6"/>
<keyword evidence="3" id="KW-0813">Transport</keyword>
<evidence type="ECO:0000256" key="16">
    <source>
        <dbReference type="ARBA" id="ARBA00023157"/>
    </source>
</evidence>
<keyword evidence="16" id="KW-1015">Disulfide bond</keyword>
<evidence type="ECO:0000256" key="6">
    <source>
        <dbReference type="ARBA" id="ARBA00022548"/>
    </source>
</evidence>
<dbReference type="Gene3D" id="2.60.120.290">
    <property type="entry name" value="Spermadhesin, CUB domain"/>
    <property type="match status" value="1"/>
</dbReference>
<dbReference type="GO" id="GO:0005886">
    <property type="term" value="C:plasma membrane"/>
    <property type="evidence" value="ECO:0007669"/>
    <property type="project" value="UniProtKB-SubCell"/>
</dbReference>
<dbReference type="Gene3D" id="2.10.25.10">
    <property type="entry name" value="Laminin"/>
    <property type="match status" value="1"/>
</dbReference>
<keyword evidence="26" id="KW-1133">Transmembrane helix</keyword>
<dbReference type="SUPFAM" id="SSF49854">
    <property type="entry name" value="Spermadhesin, CUB domain"/>
    <property type="match status" value="2"/>
</dbReference>
<evidence type="ECO:0000256" key="17">
    <source>
        <dbReference type="ARBA" id="ARBA00023166"/>
    </source>
</evidence>
<keyword evidence="5 25" id="KW-0245">EGF-like domain</keyword>
<keyword evidence="14" id="KW-0443">Lipid metabolism</keyword>
<dbReference type="PANTHER" id="PTHR24251">
    <property type="entry name" value="OVOCHYMASE-RELATED"/>
    <property type="match status" value="1"/>
</dbReference>
<evidence type="ECO:0000256" key="19">
    <source>
        <dbReference type="ARBA" id="ARBA00023228"/>
    </source>
</evidence>
<dbReference type="InterPro" id="IPR000742">
    <property type="entry name" value="EGF"/>
</dbReference>
<keyword evidence="8" id="KW-0846">Cobalamin</keyword>
<keyword evidence="11" id="KW-0677">Repeat</keyword>
<keyword evidence="17" id="KW-1207">Sterol metabolism</keyword>
<feature type="domain" description="EGF-like" evidence="29">
    <location>
        <begin position="272"/>
        <end position="312"/>
    </location>
</feature>
<feature type="signal peptide" evidence="27">
    <location>
        <begin position="1"/>
        <end position="19"/>
    </location>
</feature>
<comment type="subunit">
    <text evidence="24">Interacts with AMN. Component of the cubam complex composed of one CUBN trimer and one AMN chain. The cubam complex can dimerize. Interacts with LRP2 in a dual-receptor complex in a calcium-dependent manner. Found in a complex with PID1/PCLI1, LRP1 and CUBNI. Interacts with LRP1 and PID1/PCLI1.</text>
</comment>
<dbReference type="PROSITE" id="PS01180">
    <property type="entry name" value="CUB"/>
    <property type="match status" value="1"/>
</dbReference>
<dbReference type="PROSITE" id="PS50026">
    <property type="entry name" value="EGF_3"/>
    <property type="match status" value="1"/>
</dbReference>
<dbReference type="OrthoDB" id="5965479at2759"/>
<evidence type="ECO:0000256" key="22">
    <source>
        <dbReference type="ARBA" id="ARBA00023878"/>
    </source>
</evidence>
<dbReference type="CDD" id="cd00041">
    <property type="entry name" value="CUB"/>
    <property type="match status" value="1"/>
</dbReference>
<feature type="domain" description="CUB" evidence="28">
    <location>
        <begin position="150"/>
        <end position="271"/>
    </location>
</feature>
<dbReference type="Proteomes" id="UP000005408">
    <property type="component" value="Unassembled WGS sequence"/>
</dbReference>
<evidence type="ECO:0000256" key="15">
    <source>
        <dbReference type="ARBA" id="ARBA00023136"/>
    </source>
</evidence>
<evidence type="ECO:0000256" key="1">
    <source>
        <dbReference type="ARBA" id="ARBA00004177"/>
    </source>
</evidence>